<proteinExistence type="predicted"/>
<keyword evidence="4" id="KW-1185">Reference proteome</keyword>
<feature type="coiled-coil region" evidence="1">
    <location>
        <begin position="785"/>
        <end position="819"/>
    </location>
</feature>
<dbReference type="AlphaFoldDB" id="A0A1W0A1H1"/>
<feature type="region of interest" description="Disordered" evidence="2">
    <location>
        <begin position="417"/>
        <end position="449"/>
    </location>
</feature>
<dbReference type="Proteomes" id="UP000243217">
    <property type="component" value="Unassembled WGS sequence"/>
</dbReference>
<feature type="coiled-coil region" evidence="1">
    <location>
        <begin position="55"/>
        <end position="89"/>
    </location>
</feature>
<accession>A0A1W0A1H1</accession>
<evidence type="ECO:0000313" key="3">
    <source>
        <dbReference type="EMBL" id="OQS04108.1"/>
    </source>
</evidence>
<gene>
    <name evidence="3" type="ORF">THRCLA_20973</name>
</gene>
<keyword evidence="1" id="KW-0175">Coiled coil</keyword>
<evidence type="ECO:0000256" key="1">
    <source>
        <dbReference type="SAM" id="Coils"/>
    </source>
</evidence>
<organism evidence="3 4">
    <name type="scientific">Thraustotheca clavata</name>
    <dbReference type="NCBI Taxonomy" id="74557"/>
    <lineage>
        <taxon>Eukaryota</taxon>
        <taxon>Sar</taxon>
        <taxon>Stramenopiles</taxon>
        <taxon>Oomycota</taxon>
        <taxon>Saprolegniomycetes</taxon>
        <taxon>Saprolegniales</taxon>
        <taxon>Achlyaceae</taxon>
        <taxon>Thraustotheca</taxon>
    </lineage>
</organism>
<evidence type="ECO:0000256" key="2">
    <source>
        <dbReference type="SAM" id="MobiDB-lite"/>
    </source>
</evidence>
<reference evidence="3 4" key="1">
    <citation type="journal article" date="2014" name="Genome Biol. Evol.">
        <title>The secreted proteins of Achlya hypogyna and Thraustotheca clavata identify the ancestral oomycete secretome and reveal gene acquisitions by horizontal gene transfer.</title>
        <authorList>
            <person name="Misner I."/>
            <person name="Blouin N."/>
            <person name="Leonard G."/>
            <person name="Richards T.A."/>
            <person name="Lane C.E."/>
        </authorList>
    </citation>
    <scope>NUCLEOTIDE SEQUENCE [LARGE SCALE GENOMIC DNA]</scope>
    <source>
        <strain evidence="3 4">ATCC 34112</strain>
    </source>
</reference>
<evidence type="ECO:0000313" key="4">
    <source>
        <dbReference type="Proteomes" id="UP000243217"/>
    </source>
</evidence>
<protein>
    <recommendedName>
        <fullName evidence="5">START domain-containing protein</fullName>
    </recommendedName>
</protein>
<sequence length="1117" mass="128334">MNASEMLIADMMDLSHCDYSLQWSSCEEEMLDLLCKSPPRSPPPSDRKQILYRHRQKKRFEREELKRAVVELEAKLLKLQQAKESESSQAANPPSKWSILASSEAARELASRNENKMLKELVQAHMTTAQNLANMLERSRDRSPTLSLFTEPSEQWKNLVLVKEPNFRLAGIHNILDREYAKLSSAFIASGLIDATEEIHKHVCKYVHSNTMEFHTIVHRQTPLSLQAVLQGVKEVIWGTVPIEEFSRQCKELIHLDDDTAYATGLYDHPLGQFQRKILTKVYCTPDEKDKKCTVVSRSIDEDELHPYNPSFLYAREVSWLTLEALDDGSTSIKFFQKFRPSKWTLNAPVSSKCIEKFDAHSKTLRTLAQNYVDHGQNGSKDNPNEAFVLGMLDPVCYDYSLEWSSEERDMITSLCQDESPPTSVKDDDTASVVSSTTTSVASQPEKRQALAMKRHRKKKREEYNQLKRAAFDLEAKLMELQQSKAMNDMLQPPTKWKQLATNEAKLEQKAKLENKQLKELVQEHMATAQAFANLLEKTWHHTRVKTFTESPSDKWKQLVLVREPALRTIAMNNMLDQEYAKMNSAYVEAGLIDATLGLQQHISRYTHNNSLEFHTIVCRHTPLPLHGVIEGSWLVLRGTASIQDFNRYCKSYVEVDGITTYVDGWFVHPLGHFQRRTLMRKYYESTAEGREKCTIVCRSIEEDELAPYDPHTPYANEVSWNLLEAHPDGGTIVKFFQKFRPSRWTASTPMSTQWQATFDAHSKMIGTSVEEYIDGIAAAKSIALKKHRNKKRKEHEELKQAAKELEEKLNRLQQAKVLRNILQPPSKWQKLARSEAKLKHEATVENKQLRAMVQEHMVTAQTFANLLEKTTKQSKALSFVANDADKWKQLILVRDPSLRVLAIHQIMDREYEKIDSAFVEAGLIDATCEVQKHVSKYSHNNTLEFCTIINRHANLPLHAVIEGSRNVIRGTVHIQNLNRYCKELVDIDANTAYVHGWLDHPLGQFQRRVICKQYIKPGEEEKRCITICRSIVEDELAPYDPNSPFSIEVSWTLLEANENGGTDVKYFQKFQPSAWTASTPMSSHWADKLEAHSKTLRHAVHQYLDHYGSTQQQFSI</sequence>
<feature type="coiled-coil region" evidence="1">
    <location>
        <begin position="450"/>
        <end position="528"/>
    </location>
</feature>
<comment type="caution">
    <text evidence="3">The sequence shown here is derived from an EMBL/GenBank/DDBJ whole genome shotgun (WGS) entry which is preliminary data.</text>
</comment>
<name>A0A1W0A1H1_9STRA</name>
<dbReference type="EMBL" id="JNBS01000680">
    <property type="protein sequence ID" value="OQS04108.1"/>
    <property type="molecule type" value="Genomic_DNA"/>
</dbReference>
<feature type="compositionally biased region" description="Low complexity" evidence="2">
    <location>
        <begin position="431"/>
        <end position="443"/>
    </location>
</feature>
<evidence type="ECO:0008006" key="5">
    <source>
        <dbReference type="Google" id="ProtNLM"/>
    </source>
</evidence>